<dbReference type="OrthoDB" id="4927013at2759"/>
<protein>
    <submittedName>
        <fullName evidence="3">Uncharacterized protein</fullName>
    </submittedName>
</protein>
<evidence type="ECO:0000313" key="4">
    <source>
        <dbReference type="Proteomes" id="UP000054481"/>
    </source>
</evidence>
<feature type="region of interest" description="Disordered" evidence="1">
    <location>
        <begin position="343"/>
        <end position="378"/>
    </location>
</feature>
<sequence length="378" mass="41889">MRFTQVLLAASTLAGYGLADIKSIRNAMFDVKAKVEALDKSVEAWPGTLISGGDMLCKTIELRKSLTACTRAIESSEALQEKDFRNPQNALPFVRLFDSVFQLKDQAVRQKPKLDRIGATPVIFEVMRAQRDPASELSKTMATMIQKMPASFKNQKIKENLISGPELPLEQFVRTVMDKVFDKELRDFEPPQGQIDFFAQPLAQFVLLASKFSESIDAGPFCKTLPPLMNFLSAQKDVGLGTLTDKVLEILESTGAQDAIPLDIIKKNLEVFGIPGETVTKALDMFGVPARGLPLRTFTQAGRRIIQDLNLRNLVVNPSMITSFVNTFVENTVGLVRSFGQANAANTGKGKPRKKAKNKGRKRVERQKARKDGQTKPE</sequence>
<keyword evidence="2" id="KW-0732">Signal</keyword>
<feature type="signal peptide" evidence="2">
    <location>
        <begin position="1"/>
        <end position="19"/>
    </location>
</feature>
<dbReference type="InterPro" id="IPR021054">
    <property type="entry name" value="Cell_wall_mannoprotein_1"/>
</dbReference>
<dbReference type="Proteomes" id="UP000054481">
    <property type="component" value="Unassembled WGS sequence"/>
</dbReference>
<keyword evidence="4" id="KW-1185">Reference proteome</keyword>
<dbReference type="EMBL" id="KQ030676">
    <property type="protein sequence ID" value="KJZ69820.1"/>
    <property type="molecule type" value="Genomic_DNA"/>
</dbReference>
<gene>
    <name evidence="3" type="ORF">HIM_10799</name>
</gene>
<organism evidence="3 4">
    <name type="scientific">Hirsutella minnesotensis 3608</name>
    <dbReference type="NCBI Taxonomy" id="1043627"/>
    <lineage>
        <taxon>Eukaryota</taxon>
        <taxon>Fungi</taxon>
        <taxon>Dikarya</taxon>
        <taxon>Ascomycota</taxon>
        <taxon>Pezizomycotina</taxon>
        <taxon>Sordariomycetes</taxon>
        <taxon>Hypocreomycetidae</taxon>
        <taxon>Hypocreales</taxon>
        <taxon>Ophiocordycipitaceae</taxon>
        <taxon>Hirsutella</taxon>
    </lineage>
</organism>
<evidence type="ECO:0000256" key="1">
    <source>
        <dbReference type="SAM" id="MobiDB-lite"/>
    </source>
</evidence>
<evidence type="ECO:0000313" key="3">
    <source>
        <dbReference type="EMBL" id="KJZ69820.1"/>
    </source>
</evidence>
<evidence type="ECO:0000256" key="2">
    <source>
        <dbReference type="SAM" id="SignalP"/>
    </source>
</evidence>
<proteinExistence type="predicted"/>
<accession>A0A0F7ZJP8</accession>
<name>A0A0F7ZJP8_9HYPO</name>
<reference evidence="3 4" key="1">
    <citation type="journal article" date="2014" name="Genome Biol. Evol.">
        <title>Comparative genomics and transcriptomics analyses reveal divergent lifestyle features of nematode endoparasitic fungus Hirsutella minnesotensis.</title>
        <authorList>
            <person name="Lai Y."/>
            <person name="Liu K."/>
            <person name="Zhang X."/>
            <person name="Zhang X."/>
            <person name="Li K."/>
            <person name="Wang N."/>
            <person name="Shu C."/>
            <person name="Wu Y."/>
            <person name="Wang C."/>
            <person name="Bushley K.E."/>
            <person name="Xiang M."/>
            <person name="Liu X."/>
        </authorList>
    </citation>
    <scope>NUCLEOTIDE SEQUENCE [LARGE SCALE GENOMIC DNA]</scope>
    <source>
        <strain evidence="3 4">3608</strain>
    </source>
</reference>
<dbReference type="Pfam" id="PF12296">
    <property type="entry name" value="HsbA"/>
    <property type="match status" value="1"/>
</dbReference>
<feature type="compositionally biased region" description="Basic and acidic residues" evidence="1">
    <location>
        <begin position="366"/>
        <end position="378"/>
    </location>
</feature>
<feature type="chain" id="PRO_5002525977" evidence="2">
    <location>
        <begin position="20"/>
        <end position="378"/>
    </location>
</feature>
<dbReference type="AlphaFoldDB" id="A0A0F7ZJP8"/>
<feature type="compositionally biased region" description="Basic residues" evidence="1">
    <location>
        <begin position="350"/>
        <end position="365"/>
    </location>
</feature>